<comment type="caution">
    <text evidence="4">The sequence shown here is derived from an EMBL/GenBank/DDBJ whole genome shotgun (WGS) entry which is preliminary data.</text>
</comment>
<dbReference type="EMBL" id="JBHTHU010000001">
    <property type="protein sequence ID" value="MFD0749042.1"/>
    <property type="molecule type" value="Genomic_DNA"/>
</dbReference>
<feature type="compositionally biased region" description="Basic and acidic residues" evidence="1">
    <location>
        <begin position="125"/>
        <end position="146"/>
    </location>
</feature>
<dbReference type="Proteomes" id="UP001596958">
    <property type="component" value="Unassembled WGS sequence"/>
</dbReference>
<dbReference type="PROSITE" id="PS51257">
    <property type="entry name" value="PROKAR_LIPOPROTEIN"/>
    <property type="match status" value="1"/>
</dbReference>
<keyword evidence="5" id="KW-1185">Reference proteome</keyword>
<reference evidence="5" key="1">
    <citation type="journal article" date="2019" name="Int. J. Syst. Evol. Microbiol.">
        <title>The Global Catalogue of Microorganisms (GCM) 10K type strain sequencing project: providing services to taxonomists for standard genome sequencing and annotation.</title>
        <authorList>
            <consortium name="The Broad Institute Genomics Platform"/>
            <consortium name="The Broad Institute Genome Sequencing Center for Infectious Disease"/>
            <person name="Wu L."/>
            <person name="Ma J."/>
        </authorList>
    </citation>
    <scope>NUCLEOTIDE SEQUENCE [LARGE SCALE GENOMIC DNA]</scope>
    <source>
        <strain evidence="5">CCUG 63418</strain>
    </source>
</reference>
<accession>A0ABW2YRT7</accession>
<feature type="signal peptide" evidence="2">
    <location>
        <begin position="1"/>
        <end position="19"/>
    </location>
</feature>
<feature type="region of interest" description="Disordered" evidence="1">
    <location>
        <begin position="125"/>
        <end position="150"/>
    </location>
</feature>
<evidence type="ECO:0000313" key="5">
    <source>
        <dbReference type="Proteomes" id="UP001596958"/>
    </source>
</evidence>
<name>A0ABW2YRT7_9SPHI</name>
<evidence type="ECO:0000256" key="1">
    <source>
        <dbReference type="SAM" id="MobiDB-lite"/>
    </source>
</evidence>
<feature type="chain" id="PRO_5045536210" evidence="2">
    <location>
        <begin position="20"/>
        <end position="161"/>
    </location>
</feature>
<dbReference type="RefSeq" id="WP_377097066.1">
    <property type="nucleotide sequence ID" value="NZ_JBHTHU010000001.1"/>
</dbReference>
<evidence type="ECO:0000313" key="4">
    <source>
        <dbReference type="EMBL" id="MFD0749042.1"/>
    </source>
</evidence>
<proteinExistence type="predicted"/>
<dbReference type="Pfam" id="PF14129">
    <property type="entry name" value="DUF4296"/>
    <property type="match status" value="1"/>
</dbReference>
<evidence type="ECO:0000256" key="2">
    <source>
        <dbReference type="SAM" id="SignalP"/>
    </source>
</evidence>
<keyword evidence="2" id="KW-0732">Signal</keyword>
<sequence length="161" mass="18492">MRKHLILFFLALFLLVSCKDGKTSGDVIEKDRMVRILSEVHIIDGTISQHGAKDSLYKYGTNRYGLLFKKYGVDPALFNRSVKYYAERPEEMTELYDSVAVLLQITSDSLDKIQAKKMQNELKQLQEKNNAENKRRADSISRDSAKKAAQPIKLKIDSRIH</sequence>
<protein>
    <submittedName>
        <fullName evidence="4">DUF4296 domain-containing protein</fullName>
    </submittedName>
</protein>
<gene>
    <name evidence="4" type="ORF">ACFQZS_02740</name>
</gene>
<evidence type="ECO:0000259" key="3">
    <source>
        <dbReference type="Pfam" id="PF14129"/>
    </source>
</evidence>
<feature type="domain" description="DUF4296" evidence="3">
    <location>
        <begin position="26"/>
        <end position="104"/>
    </location>
</feature>
<organism evidence="4 5">
    <name type="scientific">Mucilaginibacter calamicampi</name>
    <dbReference type="NCBI Taxonomy" id="1302352"/>
    <lineage>
        <taxon>Bacteria</taxon>
        <taxon>Pseudomonadati</taxon>
        <taxon>Bacteroidota</taxon>
        <taxon>Sphingobacteriia</taxon>
        <taxon>Sphingobacteriales</taxon>
        <taxon>Sphingobacteriaceae</taxon>
        <taxon>Mucilaginibacter</taxon>
    </lineage>
</organism>
<dbReference type="InterPro" id="IPR025381">
    <property type="entry name" value="DUF4296"/>
</dbReference>